<name>A0A0E9QXG3_ANGAN</name>
<proteinExistence type="predicted"/>
<protein>
    <submittedName>
        <fullName evidence="1">Uncharacterized protein</fullName>
    </submittedName>
</protein>
<accession>A0A0E9QXG3</accession>
<dbReference type="AlphaFoldDB" id="A0A0E9QXG3"/>
<organism evidence="1">
    <name type="scientific">Anguilla anguilla</name>
    <name type="common">European freshwater eel</name>
    <name type="synonym">Muraena anguilla</name>
    <dbReference type="NCBI Taxonomy" id="7936"/>
    <lineage>
        <taxon>Eukaryota</taxon>
        <taxon>Metazoa</taxon>
        <taxon>Chordata</taxon>
        <taxon>Craniata</taxon>
        <taxon>Vertebrata</taxon>
        <taxon>Euteleostomi</taxon>
        <taxon>Actinopterygii</taxon>
        <taxon>Neopterygii</taxon>
        <taxon>Teleostei</taxon>
        <taxon>Anguilliformes</taxon>
        <taxon>Anguillidae</taxon>
        <taxon>Anguilla</taxon>
    </lineage>
</organism>
<dbReference type="EMBL" id="GBXM01086931">
    <property type="protein sequence ID" value="JAH21646.1"/>
    <property type="molecule type" value="Transcribed_RNA"/>
</dbReference>
<reference evidence="1" key="2">
    <citation type="journal article" date="2015" name="Fish Shellfish Immunol.">
        <title>Early steps in the European eel (Anguilla anguilla)-Vibrio vulnificus interaction in the gills: Role of the RtxA13 toxin.</title>
        <authorList>
            <person name="Callol A."/>
            <person name="Pajuelo D."/>
            <person name="Ebbesson L."/>
            <person name="Teles M."/>
            <person name="MacKenzie S."/>
            <person name="Amaro C."/>
        </authorList>
    </citation>
    <scope>NUCLEOTIDE SEQUENCE</scope>
</reference>
<reference evidence="1" key="1">
    <citation type="submission" date="2014-11" db="EMBL/GenBank/DDBJ databases">
        <authorList>
            <person name="Amaro Gonzalez C."/>
        </authorList>
    </citation>
    <scope>NUCLEOTIDE SEQUENCE</scope>
</reference>
<sequence>MTLHEAKYAGENLLKDITWDMGTSLNILNRIFYWSVEVRASSVLAESSGLAACRSAH</sequence>
<evidence type="ECO:0000313" key="1">
    <source>
        <dbReference type="EMBL" id="JAH21646.1"/>
    </source>
</evidence>